<organism evidence="2 3">
    <name type="scientific">Salicibibacter kimchii</name>
    <dbReference type="NCBI Taxonomy" id="2099786"/>
    <lineage>
        <taxon>Bacteria</taxon>
        <taxon>Bacillati</taxon>
        <taxon>Bacillota</taxon>
        <taxon>Bacilli</taxon>
        <taxon>Bacillales</taxon>
        <taxon>Bacillaceae</taxon>
        <taxon>Salicibibacter</taxon>
    </lineage>
</organism>
<sequence>MQIFATFEHSSYLELALASLEQIGIPKSNILAVPLDNRKEDRKLFDTLHRSDGVSLFDKGAALAVIFAVIFASMGFVWEWGPIYWGLIGAAGGFLLGFLIDLCLVKIFHKRKRVLKGKKSEVILVIECPPGKTEKVETMLWDHLALGVAQTVDSQ</sequence>
<dbReference type="OrthoDB" id="1683109at2"/>
<dbReference type="AlphaFoldDB" id="A0A345BVR9"/>
<keyword evidence="1" id="KW-0812">Transmembrane</keyword>
<keyword evidence="1" id="KW-0472">Membrane</keyword>
<protein>
    <submittedName>
        <fullName evidence="2">Uncharacterized protein</fullName>
    </submittedName>
</protein>
<dbReference type="EMBL" id="CP031092">
    <property type="protein sequence ID" value="AXF55050.1"/>
    <property type="molecule type" value="Genomic_DNA"/>
</dbReference>
<name>A0A345BVR9_9BACI</name>
<reference evidence="2 3" key="1">
    <citation type="journal article" date="2018" name="J. Microbiol.">
        <title>Salicibibacter kimchii gen. nov., sp. nov., a moderately halophilic and alkalitolerant bacterium in the family Bacillaceae, isolated from kimchi.</title>
        <authorList>
            <person name="Jang J.Y."/>
            <person name="Oh Y.J."/>
            <person name="Lim S.K."/>
            <person name="Park H.K."/>
            <person name="Lee C."/>
            <person name="Kim J.Y."/>
            <person name="Lee M.A."/>
            <person name="Choi H.J."/>
        </authorList>
    </citation>
    <scope>NUCLEOTIDE SEQUENCE [LARGE SCALE GENOMIC DNA]</scope>
    <source>
        <strain evidence="2 3">NKC1-1</strain>
    </source>
</reference>
<feature type="transmembrane region" description="Helical" evidence="1">
    <location>
        <begin position="84"/>
        <end position="108"/>
    </location>
</feature>
<evidence type="ECO:0000313" key="3">
    <source>
        <dbReference type="Proteomes" id="UP000252100"/>
    </source>
</evidence>
<accession>A0A345BVR9</accession>
<evidence type="ECO:0000256" key="1">
    <source>
        <dbReference type="SAM" id="Phobius"/>
    </source>
</evidence>
<feature type="transmembrane region" description="Helical" evidence="1">
    <location>
        <begin position="60"/>
        <end position="78"/>
    </location>
</feature>
<proteinExistence type="predicted"/>
<dbReference type="KEGG" id="rue:DT065_02825"/>
<keyword evidence="3" id="KW-1185">Reference proteome</keyword>
<keyword evidence="1" id="KW-1133">Transmembrane helix</keyword>
<gene>
    <name evidence="2" type="ORF">DT065_02825</name>
</gene>
<dbReference type="RefSeq" id="WP_114370687.1">
    <property type="nucleotide sequence ID" value="NZ_CP031092.1"/>
</dbReference>
<dbReference type="Proteomes" id="UP000252100">
    <property type="component" value="Chromosome"/>
</dbReference>
<evidence type="ECO:0000313" key="2">
    <source>
        <dbReference type="EMBL" id="AXF55050.1"/>
    </source>
</evidence>